<accession>U2UZE9</accession>
<keyword evidence="3" id="KW-1185">Reference proteome</keyword>
<name>U2UZE9_9ACTN</name>
<dbReference type="InterPro" id="IPR029058">
    <property type="entry name" value="AB_hydrolase_fold"/>
</dbReference>
<organism evidence="2 3">
    <name type="scientific">Olsenella profusa F0195</name>
    <dbReference type="NCBI Taxonomy" id="1125712"/>
    <lineage>
        <taxon>Bacteria</taxon>
        <taxon>Bacillati</taxon>
        <taxon>Actinomycetota</taxon>
        <taxon>Coriobacteriia</taxon>
        <taxon>Coriobacteriales</taxon>
        <taxon>Atopobiaceae</taxon>
        <taxon>Olsenella</taxon>
    </lineage>
</organism>
<dbReference type="AlphaFoldDB" id="U2UZE9"/>
<comment type="caution">
    <text evidence="2">The sequence shown here is derived from an EMBL/GenBank/DDBJ whole genome shotgun (WGS) entry which is preliminary data.</text>
</comment>
<dbReference type="Proteomes" id="UP000016638">
    <property type="component" value="Unassembled WGS sequence"/>
</dbReference>
<dbReference type="Pfam" id="PF12697">
    <property type="entry name" value="Abhydrolase_6"/>
    <property type="match status" value="1"/>
</dbReference>
<dbReference type="EMBL" id="AWEZ01000044">
    <property type="protein sequence ID" value="ERL08497.1"/>
    <property type="molecule type" value="Genomic_DNA"/>
</dbReference>
<reference evidence="2 3" key="1">
    <citation type="submission" date="2013-08" db="EMBL/GenBank/DDBJ databases">
        <authorList>
            <person name="Durkin A.S."/>
            <person name="Haft D.R."/>
            <person name="McCorrison J."/>
            <person name="Torralba M."/>
            <person name="Gillis M."/>
            <person name="Haft D.H."/>
            <person name="Methe B."/>
            <person name="Sutton G."/>
            <person name="Nelson K.E."/>
        </authorList>
    </citation>
    <scope>NUCLEOTIDE SEQUENCE [LARGE SCALE GENOMIC DNA]</scope>
    <source>
        <strain evidence="2 3">F0195</strain>
    </source>
</reference>
<feature type="domain" description="AB hydrolase-1" evidence="1">
    <location>
        <begin position="16"/>
        <end position="297"/>
    </location>
</feature>
<dbReference type="Gene3D" id="3.40.50.1820">
    <property type="entry name" value="alpha/beta hydrolase"/>
    <property type="match status" value="1"/>
</dbReference>
<protein>
    <submittedName>
        <fullName evidence="2">Alpha/beta hydrolase family protein</fullName>
    </submittedName>
</protein>
<evidence type="ECO:0000313" key="2">
    <source>
        <dbReference type="EMBL" id="ERL08497.1"/>
    </source>
</evidence>
<dbReference type="ESTHER" id="9actn-u2uze9">
    <property type="family name" value="Zearalenone-hydrolase-fam2"/>
</dbReference>
<dbReference type="GO" id="GO:0016787">
    <property type="term" value="F:hydrolase activity"/>
    <property type="evidence" value="ECO:0007669"/>
    <property type="project" value="UniProtKB-KW"/>
</dbReference>
<dbReference type="PANTHER" id="PTHR46438">
    <property type="entry name" value="ALPHA/BETA-HYDROLASES SUPERFAMILY PROTEIN"/>
    <property type="match status" value="1"/>
</dbReference>
<gene>
    <name evidence="2" type="ORF">HMPREF1316_1961</name>
</gene>
<dbReference type="eggNOG" id="COG0596">
    <property type="taxonomic scope" value="Bacteria"/>
</dbReference>
<dbReference type="PATRIC" id="fig|1125712.3.peg.1078"/>
<keyword evidence="2" id="KW-0378">Hydrolase</keyword>
<evidence type="ECO:0000313" key="3">
    <source>
        <dbReference type="Proteomes" id="UP000016638"/>
    </source>
</evidence>
<proteinExistence type="predicted"/>
<dbReference type="SUPFAM" id="SSF53474">
    <property type="entry name" value="alpha/beta-Hydrolases"/>
    <property type="match status" value="1"/>
</dbReference>
<evidence type="ECO:0000259" key="1">
    <source>
        <dbReference type="Pfam" id="PF12697"/>
    </source>
</evidence>
<sequence>MSMNYVEGPDNGAPLVLVPAQMGIWQTYEKVLAPLSRSFHVFVVEVRGHGRSSWTPGDYTWSSMSGDVAEFVESVVREPAIVSGNSSGGIIGLWCASRVGRWVRALVLEDAPVFCVEMPRFKERDRFTYKGLEHLVEAIGDVGDRDLADYLRGQVMPVSDTRVKEMPDWFVAFVSRKLRQTEGRRPGSPVALDQWYLPEVLKRQFQSLKTFDPDFARAFVDRRVYEDFSHEAALRQVRVPLLVMHADWRRYERYGLVGAMDDDDARRIMELVPHADYVRIPANHVIHAFKPRAFVRAIEGFAAEHGLC</sequence>
<dbReference type="InterPro" id="IPR000073">
    <property type="entry name" value="AB_hydrolase_1"/>
</dbReference>
<dbReference type="PANTHER" id="PTHR46438:SF2">
    <property type="entry name" value="ALPHA_BETA-HYDROLASES SUPERFAMILY PROTEIN"/>
    <property type="match status" value="1"/>
</dbReference>
<dbReference type="STRING" id="1125712.HMPREF1316_1961"/>